<keyword evidence="2" id="KW-0472">Membrane</keyword>
<sequence length="436" mass="48014">METIVERRGATICIQCVQALRQPARRSPNARIAILPALQQRTGRSFTTTTNTQSFDRARRRKDIQSCTVNLQPDSRVLSPSRRHYAAQSPTQQNLKALHGRVAELTSSALQPQDGKPPSEQRILYVLEQLDAIAHSLLDVKPSLPTKDLPSEQTKPKTKDTTATSALLGSVNARHYPAYLTPTSLLALLSTRAEEILRDPPIFLTPAILRAYVDLQSLLSRPESFLEIFTLYATKPTPTLSGTTITYTEVAPSTAKSAIPPSIANVALSAAVNAHDLPLSISIINTTFATPSHTRSKLLRHALLPSTLLALAPISAYALSTQFAAFQTTMSTSHATGIAFAGFLTYLGTVASLGYVVVTTSNDQMDRVTWAKGVPLWERWVREEERAAWDRVAGAWGFSEVERRGEEEGREWEVLREEVGRRGMGLDRVELMEGME</sequence>
<accession>A0AAJ0LUT2</accession>
<dbReference type="AlphaFoldDB" id="A0AAJ0LUT2"/>
<name>A0AAJ0LUT2_9PEZI</name>
<keyword evidence="2" id="KW-0812">Transmembrane</keyword>
<dbReference type="EMBL" id="JAWDJX010000006">
    <property type="protein sequence ID" value="KAK3056151.1"/>
    <property type="molecule type" value="Genomic_DNA"/>
</dbReference>
<feature type="transmembrane region" description="Helical" evidence="2">
    <location>
        <begin position="302"/>
        <end position="326"/>
    </location>
</feature>
<evidence type="ECO:0000256" key="1">
    <source>
        <dbReference type="SAM" id="MobiDB-lite"/>
    </source>
</evidence>
<proteinExistence type="predicted"/>
<evidence type="ECO:0000256" key="2">
    <source>
        <dbReference type="SAM" id="Phobius"/>
    </source>
</evidence>
<feature type="transmembrane region" description="Helical" evidence="2">
    <location>
        <begin position="338"/>
        <end position="358"/>
    </location>
</feature>
<feature type="region of interest" description="Disordered" evidence="1">
    <location>
        <begin position="143"/>
        <end position="162"/>
    </location>
</feature>
<organism evidence="3 4">
    <name type="scientific">Extremus antarcticus</name>
    <dbReference type="NCBI Taxonomy" id="702011"/>
    <lineage>
        <taxon>Eukaryota</taxon>
        <taxon>Fungi</taxon>
        <taxon>Dikarya</taxon>
        <taxon>Ascomycota</taxon>
        <taxon>Pezizomycotina</taxon>
        <taxon>Dothideomycetes</taxon>
        <taxon>Dothideomycetidae</taxon>
        <taxon>Mycosphaerellales</taxon>
        <taxon>Extremaceae</taxon>
        <taxon>Extremus</taxon>
    </lineage>
</organism>
<keyword evidence="2" id="KW-1133">Transmembrane helix</keyword>
<keyword evidence="4" id="KW-1185">Reference proteome</keyword>
<reference evidence="3" key="1">
    <citation type="submission" date="2023-04" db="EMBL/GenBank/DDBJ databases">
        <title>Black Yeasts Isolated from many extreme environments.</title>
        <authorList>
            <person name="Coleine C."/>
            <person name="Stajich J.E."/>
            <person name="Selbmann L."/>
        </authorList>
    </citation>
    <scope>NUCLEOTIDE SEQUENCE</scope>
    <source>
        <strain evidence="3">CCFEE 5312</strain>
    </source>
</reference>
<protein>
    <submittedName>
        <fullName evidence="3">Uncharacterized protein</fullName>
    </submittedName>
</protein>
<comment type="caution">
    <text evidence="3">The sequence shown here is derived from an EMBL/GenBank/DDBJ whole genome shotgun (WGS) entry which is preliminary data.</text>
</comment>
<gene>
    <name evidence="3" type="ORF">LTR09_002657</name>
</gene>
<dbReference type="Proteomes" id="UP001271007">
    <property type="component" value="Unassembled WGS sequence"/>
</dbReference>
<evidence type="ECO:0000313" key="4">
    <source>
        <dbReference type="Proteomes" id="UP001271007"/>
    </source>
</evidence>
<evidence type="ECO:0000313" key="3">
    <source>
        <dbReference type="EMBL" id="KAK3056151.1"/>
    </source>
</evidence>